<dbReference type="EMBL" id="JAAVMX010000005">
    <property type="protein sequence ID" value="KAF4508649.1"/>
    <property type="molecule type" value="Genomic_DNA"/>
</dbReference>
<dbReference type="Proteomes" id="UP000557566">
    <property type="component" value="Unassembled WGS sequence"/>
</dbReference>
<evidence type="ECO:0000313" key="3">
    <source>
        <dbReference type="Proteomes" id="UP000557566"/>
    </source>
</evidence>
<sequence length="131" mass="13948">MSPSPSEDTILSLNLPNAMNHPPRLLVRALFQNIMYSGCSDEVHHAAISSRSAPSPLKTPSGVSRQWLPCSVRCRRVQIMTLSLGAPSPISFDPVAPTAPSSCQSSPQSPSTSSRAPPPRPRPRGRSGPTP</sequence>
<name>A0A8H4PQK3_9HYPO</name>
<dbReference type="AlphaFoldDB" id="A0A8H4PQK3"/>
<evidence type="ECO:0000313" key="2">
    <source>
        <dbReference type="EMBL" id="KAF4508649.1"/>
    </source>
</evidence>
<protein>
    <submittedName>
        <fullName evidence="2">Uncharacterized protein</fullName>
    </submittedName>
</protein>
<feature type="region of interest" description="Disordered" evidence="1">
    <location>
        <begin position="86"/>
        <end position="131"/>
    </location>
</feature>
<proteinExistence type="predicted"/>
<reference evidence="2 3" key="1">
    <citation type="journal article" date="2020" name="Genome Biol. Evol.">
        <title>A new high-quality draft genome assembly of the Chinese cordyceps Ophiocordyceps sinensis.</title>
        <authorList>
            <person name="Shu R."/>
            <person name="Zhang J."/>
            <person name="Meng Q."/>
            <person name="Zhang H."/>
            <person name="Zhou G."/>
            <person name="Li M."/>
            <person name="Wu P."/>
            <person name="Zhao Y."/>
            <person name="Chen C."/>
            <person name="Qin Q."/>
        </authorList>
    </citation>
    <scope>NUCLEOTIDE SEQUENCE [LARGE SCALE GENOMIC DNA]</scope>
    <source>
        <strain evidence="2 3">IOZ07</strain>
    </source>
</reference>
<organism evidence="2 3">
    <name type="scientific">Ophiocordyceps sinensis</name>
    <dbReference type="NCBI Taxonomy" id="72228"/>
    <lineage>
        <taxon>Eukaryota</taxon>
        <taxon>Fungi</taxon>
        <taxon>Dikarya</taxon>
        <taxon>Ascomycota</taxon>
        <taxon>Pezizomycotina</taxon>
        <taxon>Sordariomycetes</taxon>
        <taxon>Hypocreomycetidae</taxon>
        <taxon>Hypocreales</taxon>
        <taxon>Ophiocordycipitaceae</taxon>
        <taxon>Ophiocordyceps</taxon>
    </lineage>
</organism>
<comment type="caution">
    <text evidence="2">The sequence shown here is derived from an EMBL/GenBank/DDBJ whole genome shotgun (WGS) entry which is preliminary data.</text>
</comment>
<evidence type="ECO:0000256" key="1">
    <source>
        <dbReference type="SAM" id="MobiDB-lite"/>
    </source>
</evidence>
<gene>
    <name evidence="2" type="ORF">G6O67_005001</name>
</gene>
<keyword evidence="3" id="KW-1185">Reference proteome</keyword>
<feature type="compositionally biased region" description="Low complexity" evidence="1">
    <location>
        <begin position="96"/>
        <end position="115"/>
    </location>
</feature>
<dbReference type="OrthoDB" id="433738at2759"/>
<accession>A0A8H4PQK3</accession>